<keyword evidence="3" id="KW-1185">Reference proteome</keyword>
<evidence type="ECO:0000259" key="1">
    <source>
        <dbReference type="Pfam" id="PF14206"/>
    </source>
</evidence>
<comment type="caution">
    <text evidence="2">The sequence shown here is derived from an EMBL/GenBank/DDBJ whole genome shotgun (WGS) entry which is preliminary data.</text>
</comment>
<name>A0A512D6Y9_9MICO</name>
<reference evidence="2 3" key="1">
    <citation type="submission" date="2019-07" db="EMBL/GenBank/DDBJ databases">
        <title>Whole genome shotgun sequence of Terrabacter aerolatus NBRC 106305.</title>
        <authorList>
            <person name="Hosoyama A."/>
            <person name="Uohara A."/>
            <person name="Ohji S."/>
            <person name="Ichikawa N."/>
        </authorList>
    </citation>
    <scope>NUCLEOTIDE SEQUENCE [LARGE SCALE GENOMIC DNA]</scope>
    <source>
        <strain evidence="2 3">NBRC 106305</strain>
    </source>
</reference>
<accession>A0A512D6Y9</accession>
<dbReference type="InterPro" id="IPR025983">
    <property type="entry name" value="Cys_rich_CPCC"/>
</dbReference>
<dbReference type="EMBL" id="BJYX01000045">
    <property type="protein sequence ID" value="GEO32245.1"/>
    <property type="molecule type" value="Genomic_DNA"/>
</dbReference>
<sequence length="104" mass="11776">MVRHRREDETVTDRLSCPCCGYQTLPERDAYELCPVCFWEDDPSESRAPGFSGGANALDLLTAQRTFLRIGAVHPIFVANVRATLPTEARASDWHPYLRTHLTE</sequence>
<gene>
    <name evidence="2" type="ORF">TAE01_40550</name>
</gene>
<protein>
    <submittedName>
        <fullName evidence="2">Membrane protein</fullName>
    </submittedName>
</protein>
<proteinExistence type="predicted"/>
<feature type="domain" description="Cysteine-rich CPCC" evidence="1">
    <location>
        <begin position="16"/>
        <end position="86"/>
    </location>
</feature>
<dbReference type="AlphaFoldDB" id="A0A512D6Y9"/>
<evidence type="ECO:0000313" key="2">
    <source>
        <dbReference type="EMBL" id="GEO32245.1"/>
    </source>
</evidence>
<evidence type="ECO:0000313" key="3">
    <source>
        <dbReference type="Proteomes" id="UP000321534"/>
    </source>
</evidence>
<dbReference type="Proteomes" id="UP000321534">
    <property type="component" value="Unassembled WGS sequence"/>
</dbReference>
<organism evidence="2 3">
    <name type="scientific">Terrabacter aerolatus</name>
    <dbReference type="NCBI Taxonomy" id="422442"/>
    <lineage>
        <taxon>Bacteria</taxon>
        <taxon>Bacillati</taxon>
        <taxon>Actinomycetota</taxon>
        <taxon>Actinomycetes</taxon>
        <taxon>Micrococcales</taxon>
        <taxon>Intrasporangiaceae</taxon>
        <taxon>Terrabacter</taxon>
    </lineage>
</organism>
<dbReference type="Pfam" id="PF14206">
    <property type="entry name" value="Cys_rich_CPCC"/>
    <property type="match status" value="1"/>
</dbReference>